<dbReference type="InterPro" id="IPR001029">
    <property type="entry name" value="Flagellin_N"/>
</dbReference>
<dbReference type="InterPro" id="IPR001492">
    <property type="entry name" value="Flagellin"/>
</dbReference>
<keyword evidence="3" id="KW-0964">Secreted</keyword>
<dbReference type="GO" id="GO:0005576">
    <property type="term" value="C:extracellular region"/>
    <property type="evidence" value="ECO:0007669"/>
    <property type="project" value="UniProtKB-SubCell"/>
</dbReference>
<reference evidence="6 7" key="1">
    <citation type="submission" date="2016-10" db="EMBL/GenBank/DDBJ databases">
        <authorList>
            <person name="de Groot N.N."/>
        </authorList>
    </citation>
    <scope>NUCLEOTIDE SEQUENCE [LARGE SCALE GENOMIC DNA]</scope>
    <source>
        <strain evidence="6 7">CGMCC 1.3401</strain>
    </source>
</reference>
<comment type="function">
    <text evidence="3">Flagellin is the subunit protein which polymerizes to form the filaments of bacterial flagella.</text>
</comment>
<sequence length="332" mass="35650">MSIFQRTSVDAALHTLRDINHSLTRTQNRVSSGFRVEQARDNAAYWSVATTARSDNKAHAAIQDALGMAAATMGTAYTGVASAVDVVSEIKAKLVAATEQGVDKEKINDELTQLKAQLRSVAEAAAFNSDNWVVLTDEDNPTEPKQIPASYIRNADGTVTVGTLTYHIDLPSTGVTTSKDARYLVDDRSGGSGEYGALTSSYFATEMGASQNYVMILSKAGNTAGQVEIGLSSSTTKDQVAEMISVVDGILRQMTTVGSAFGALEKRIELQNEFAKTLFDAYSSGIGRLVDADMEEESSKLTALQTQRQLGLQALSIANASYDTVRQLFQNF</sequence>
<comment type="subcellular location">
    <subcellularLocation>
        <location evidence="3">Secreted</location>
    </subcellularLocation>
    <subcellularLocation>
        <location evidence="3">Bacterial flagellum</location>
    </subcellularLocation>
</comment>
<dbReference type="Pfam" id="PF00700">
    <property type="entry name" value="Flagellin_C"/>
    <property type="match status" value="1"/>
</dbReference>
<dbReference type="InterPro" id="IPR046358">
    <property type="entry name" value="Flagellin_C"/>
</dbReference>
<feature type="domain" description="Flagellin C-terminal" evidence="5">
    <location>
        <begin position="245"/>
        <end position="325"/>
    </location>
</feature>
<comment type="similarity">
    <text evidence="1 3">Belongs to the bacterial flagellin family.</text>
</comment>
<dbReference type="EMBL" id="FMTM01000003">
    <property type="protein sequence ID" value="SCW55662.1"/>
    <property type="molecule type" value="Genomic_DNA"/>
</dbReference>
<evidence type="ECO:0000259" key="4">
    <source>
        <dbReference type="Pfam" id="PF00669"/>
    </source>
</evidence>
<dbReference type="Pfam" id="PF00669">
    <property type="entry name" value="Flagellin_N"/>
    <property type="match status" value="1"/>
</dbReference>
<organism evidence="6 7">
    <name type="scientific">Rhizobium mongolense subsp. loessense</name>
    <dbReference type="NCBI Taxonomy" id="158890"/>
    <lineage>
        <taxon>Bacteria</taxon>
        <taxon>Pseudomonadati</taxon>
        <taxon>Pseudomonadota</taxon>
        <taxon>Alphaproteobacteria</taxon>
        <taxon>Hyphomicrobiales</taxon>
        <taxon>Rhizobiaceae</taxon>
        <taxon>Rhizobium/Agrobacterium group</taxon>
        <taxon>Rhizobium</taxon>
    </lineage>
</organism>
<keyword evidence="2 3" id="KW-0975">Bacterial flagellum</keyword>
<evidence type="ECO:0000256" key="1">
    <source>
        <dbReference type="ARBA" id="ARBA00005709"/>
    </source>
</evidence>
<evidence type="ECO:0000256" key="3">
    <source>
        <dbReference type="RuleBase" id="RU362073"/>
    </source>
</evidence>
<accession>A0A1G4RFF9</accession>
<dbReference type="SUPFAM" id="SSF64518">
    <property type="entry name" value="Phase 1 flagellin"/>
    <property type="match status" value="1"/>
</dbReference>
<dbReference type="Proteomes" id="UP000199542">
    <property type="component" value="Unassembled WGS sequence"/>
</dbReference>
<gene>
    <name evidence="6" type="ORF">SAMN02927900_02601</name>
</gene>
<dbReference type="RefSeq" id="WP_092585257.1">
    <property type="nucleotide sequence ID" value="NZ_FMTM01000003.1"/>
</dbReference>
<feature type="domain" description="Flagellin N-terminal" evidence="4">
    <location>
        <begin position="11"/>
        <end position="132"/>
    </location>
</feature>
<name>A0A1G4RFF9_9HYPH</name>
<evidence type="ECO:0000313" key="7">
    <source>
        <dbReference type="Proteomes" id="UP000199542"/>
    </source>
</evidence>
<protein>
    <recommendedName>
        <fullName evidence="3">Flagellin</fullName>
    </recommendedName>
</protein>
<dbReference type="PANTHER" id="PTHR42792">
    <property type="entry name" value="FLAGELLIN"/>
    <property type="match status" value="1"/>
</dbReference>
<proteinExistence type="inferred from homology"/>
<keyword evidence="6" id="KW-0969">Cilium</keyword>
<keyword evidence="6" id="KW-0282">Flagellum</keyword>
<evidence type="ECO:0000256" key="2">
    <source>
        <dbReference type="ARBA" id="ARBA00023143"/>
    </source>
</evidence>
<evidence type="ECO:0000259" key="5">
    <source>
        <dbReference type="Pfam" id="PF00700"/>
    </source>
</evidence>
<dbReference type="PANTHER" id="PTHR42792:SF2">
    <property type="entry name" value="FLAGELLIN"/>
    <property type="match status" value="1"/>
</dbReference>
<dbReference type="GO" id="GO:0005198">
    <property type="term" value="F:structural molecule activity"/>
    <property type="evidence" value="ECO:0007669"/>
    <property type="project" value="UniProtKB-UniRule"/>
</dbReference>
<dbReference type="GO" id="GO:0009288">
    <property type="term" value="C:bacterial-type flagellum"/>
    <property type="evidence" value="ECO:0007669"/>
    <property type="project" value="UniProtKB-SubCell"/>
</dbReference>
<dbReference type="Gene3D" id="1.20.1330.10">
    <property type="entry name" value="f41 fragment of flagellin, N-terminal domain"/>
    <property type="match status" value="1"/>
</dbReference>
<keyword evidence="6" id="KW-0966">Cell projection</keyword>
<dbReference type="AlphaFoldDB" id="A0A1G4RFF9"/>
<evidence type="ECO:0000313" key="6">
    <source>
        <dbReference type="EMBL" id="SCW55662.1"/>
    </source>
</evidence>